<feature type="coiled-coil region" evidence="1">
    <location>
        <begin position="100"/>
        <end position="148"/>
    </location>
</feature>
<evidence type="ECO:0000256" key="1">
    <source>
        <dbReference type="SAM" id="Coils"/>
    </source>
</evidence>
<protein>
    <submittedName>
        <fullName evidence="4">Uncharacterized protein</fullName>
    </submittedName>
</protein>
<keyword evidence="1" id="KW-0175">Coiled coil</keyword>
<comment type="caution">
    <text evidence="4">The sequence shown here is derived from an EMBL/GenBank/DDBJ whole genome shotgun (WGS) entry which is preliminary data.</text>
</comment>
<feature type="compositionally biased region" description="Basic residues" evidence="2">
    <location>
        <begin position="17"/>
        <end position="26"/>
    </location>
</feature>
<feature type="region of interest" description="Disordered" evidence="2">
    <location>
        <begin position="1"/>
        <end position="83"/>
    </location>
</feature>
<dbReference type="EMBL" id="JARJCM010000367">
    <property type="protein sequence ID" value="KAJ7018005.1"/>
    <property type="molecule type" value="Genomic_DNA"/>
</dbReference>
<evidence type="ECO:0000313" key="4">
    <source>
        <dbReference type="EMBL" id="KAJ7018005.1"/>
    </source>
</evidence>
<feature type="region of interest" description="Disordered" evidence="2">
    <location>
        <begin position="631"/>
        <end position="651"/>
    </location>
</feature>
<feature type="coiled-coil region" evidence="1">
    <location>
        <begin position="203"/>
        <end position="232"/>
    </location>
</feature>
<dbReference type="EMBL" id="JARJCM010000374">
    <property type="protein sequence ID" value="KAJ7017875.1"/>
    <property type="molecule type" value="Genomic_DNA"/>
</dbReference>
<proteinExistence type="predicted"/>
<keyword evidence="5" id="KW-1185">Reference proteome</keyword>
<evidence type="ECO:0000313" key="5">
    <source>
        <dbReference type="Proteomes" id="UP001218188"/>
    </source>
</evidence>
<dbReference type="AlphaFoldDB" id="A0AAD6WMI2"/>
<evidence type="ECO:0000256" key="2">
    <source>
        <dbReference type="SAM" id="MobiDB-lite"/>
    </source>
</evidence>
<organism evidence="4 5">
    <name type="scientific">Mycena alexandri</name>
    <dbReference type="NCBI Taxonomy" id="1745969"/>
    <lineage>
        <taxon>Eukaryota</taxon>
        <taxon>Fungi</taxon>
        <taxon>Dikarya</taxon>
        <taxon>Basidiomycota</taxon>
        <taxon>Agaricomycotina</taxon>
        <taxon>Agaricomycetes</taxon>
        <taxon>Agaricomycetidae</taxon>
        <taxon>Agaricales</taxon>
        <taxon>Marasmiineae</taxon>
        <taxon>Mycenaceae</taxon>
        <taxon>Mycena</taxon>
    </lineage>
</organism>
<accession>A0AAD6WMI2</accession>
<feature type="region of interest" description="Disordered" evidence="2">
    <location>
        <begin position="352"/>
        <end position="374"/>
    </location>
</feature>
<dbReference type="Proteomes" id="UP001218188">
    <property type="component" value="Unassembled WGS sequence"/>
</dbReference>
<feature type="compositionally biased region" description="Low complexity" evidence="2">
    <location>
        <begin position="302"/>
        <end position="322"/>
    </location>
</feature>
<gene>
    <name evidence="4" type="ORF">C8F04DRAFT_1199647</name>
    <name evidence="3" type="ORF">C8F04DRAFT_1199826</name>
</gene>
<feature type="region of interest" description="Disordered" evidence="2">
    <location>
        <begin position="298"/>
        <end position="330"/>
    </location>
</feature>
<sequence>MSNNIPGGYPSSDPHQHQHPHQHPHPHSPPTLLPQDHSMVDASAVNTSHTSRGIAPAGEDVPMEEDNPPPPPDKDQPGSKRAATRVNRVQLVHNTEQYAKDKAVEAIREKKLVAQQLEQTRLELASQAEEFERQKLYWEQQQEQWRQEQLSAMNEQWNAHVGNWEAGMESRQQQLDRVWKEQLEQHKDATWNEMNGHMRATLAAREEELFQKAERQREREAIEREAARIQADYETNMAAFNARFSTQRLDPRRAEAEWARFPEGPPPIRAEFQSRAAREERQLDGMIRDREGRFPVVAMAEPGPSAGTPAPGPSAGTPAPGTDGIQGNLIDLDDPRLFNMVKALIEGKSRTDGVTKATSPKKKKRIQKPGVAAEYEQAKKTQQALLTAQEDKDWKQITLVYWRGAYGLNRAKDWVNYNGANDQTKLSCAAGLVQAELSSKFYFGCGWATCQWNKQILYHIVNDICRRRNLDPNSYAVPDVKQGYLMALLYGHLKDARSEWSRHQPRGGETVEEARERARVYDEQRRGRVVGNSRKQQKFEKRVNIVQKMVGISAAKCNAVGVECWSWLLHEFLASLSVAGMSSEESEIEDVEVRGVMQTEVVHIIKSHPWRAQKVTEHLLLIDRTGPAVTKGTSGRKRIRTDDPTESYPSPGLPRAMYDTAWLSAQRAMIPNIEDELDVDERQFTMKEVIEQTN</sequence>
<reference evidence="4" key="1">
    <citation type="submission" date="2023-03" db="EMBL/GenBank/DDBJ databases">
        <title>Massive genome expansion in bonnet fungi (Mycena s.s.) driven by repeated elements and novel gene families across ecological guilds.</title>
        <authorList>
            <consortium name="Lawrence Berkeley National Laboratory"/>
            <person name="Harder C.B."/>
            <person name="Miyauchi S."/>
            <person name="Viragh M."/>
            <person name="Kuo A."/>
            <person name="Thoen E."/>
            <person name="Andreopoulos B."/>
            <person name="Lu D."/>
            <person name="Skrede I."/>
            <person name="Drula E."/>
            <person name="Henrissat B."/>
            <person name="Morin E."/>
            <person name="Kohler A."/>
            <person name="Barry K."/>
            <person name="LaButti K."/>
            <person name="Morin E."/>
            <person name="Salamov A."/>
            <person name="Lipzen A."/>
            <person name="Mereny Z."/>
            <person name="Hegedus B."/>
            <person name="Baldrian P."/>
            <person name="Stursova M."/>
            <person name="Weitz H."/>
            <person name="Taylor A."/>
            <person name="Grigoriev I.V."/>
            <person name="Nagy L.G."/>
            <person name="Martin F."/>
            <person name="Kauserud H."/>
        </authorList>
    </citation>
    <scope>NUCLEOTIDE SEQUENCE</scope>
    <source>
        <strain evidence="4">CBHHK200</strain>
    </source>
</reference>
<evidence type="ECO:0000313" key="3">
    <source>
        <dbReference type="EMBL" id="KAJ7017875.1"/>
    </source>
</evidence>
<name>A0AAD6WMI2_9AGAR</name>